<dbReference type="EMBL" id="JBHTCS010000010">
    <property type="protein sequence ID" value="MFC7447862.1"/>
    <property type="molecule type" value="Genomic_DNA"/>
</dbReference>
<dbReference type="Proteomes" id="UP001596484">
    <property type="component" value="Unassembled WGS sequence"/>
</dbReference>
<evidence type="ECO:0000313" key="1">
    <source>
        <dbReference type="EMBL" id="MFC7447862.1"/>
    </source>
</evidence>
<evidence type="ECO:0000313" key="2">
    <source>
        <dbReference type="Proteomes" id="UP001596484"/>
    </source>
</evidence>
<accession>A0ABW2RVK0</accession>
<dbReference type="RefSeq" id="WP_378403373.1">
    <property type="nucleotide sequence ID" value="NZ_JBHTCS010000010.1"/>
</dbReference>
<sequence length="120" mass="13231">MLLVRRRRGVSGRSFRAFIHTSLGPALHVAGARDLRTYTFLPWASAADRTPGVSHINPPHERYHAAVILGTGTRAEVEDVIASPEVAAAVKHQHVTCTGVHAYAVDRTVPVIRMRPREHK</sequence>
<proteinExistence type="predicted"/>
<name>A0ABW2RVK0_9NOCA</name>
<gene>
    <name evidence="1" type="ORF">ACFQS9_08170</name>
</gene>
<reference evidence="2" key="1">
    <citation type="journal article" date="2019" name="Int. J. Syst. Evol. Microbiol.">
        <title>The Global Catalogue of Microorganisms (GCM) 10K type strain sequencing project: providing services to taxonomists for standard genome sequencing and annotation.</title>
        <authorList>
            <consortium name="The Broad Institute Genomics Platform"/>
            <consortium name="The Broad Institute Genome Sequencing Center for Infectious Disease"/>
            <person name="Wu L."/>
            <person name="Ma J."/>
        </authorList>
    </citation>
    <scope>NUCLEOTIDE SEQUENCE [LARGE SCALE GENOMIC DNA]</scope>
    <source>
        <strain evidence="2">ICMP 19430</strain>
    </source>
</reference>
<comment type="caution">
    <text evidence="1">The sequence shown here is derived from an EMBL/GenBank/DDBJ whole genome shotgun (WGS) entry which is preliminary data.</text>
</comment>
<protein>
    <submittedName>
        <fullName evidence="1">Uncharacterized protein</fullName>
    </submittedName>
</protein>
<keyword evidence="2" id="KW-1185">Reference proteome</keyword>
<organism evidence="1 2">
    <name type="scientific">Rhodococcus daqingensis</name>
    <dbReference type="NCBI Taxonomy" id="2479363"/>
    <lineage>
        <taxon>Bacteria</taxon>
        <taxon>Bacillati</taxon>
        <taxon>Actinomycetota</taxon>
        <taxon>Actinomycetes</taxon>
        <taxon>Mycobacteriales</taxon>
        <taxon>Nocardiaceae</taxon>
        <taxon>Rhodococcus</taxon>
    </lineage>
</organism>